<gene>
    <name evidence="2" type="ORF">ACJRO7_019818</name>
</gene>
<organism evidence="2 3">
    <name type="scientific">Eucalyptus globulus</name>
    <name type="common">Tasmanian blue gum</name>
    <dbReference type="NCBI Taxonomy" id="34317"/>
    <lineage>
        <taxon>Eukaryota</taxon>
        <taxon>Viridiplantae</taxon>
        <taxon>Streptophyta</taxon>
        <taxon>Embryophyta</taxon>
        <taxon>Tracheophyta</taxon>
        <taxon>Spermatophyta</taxon>
        <taxon>Magnoliopsida</taxon>
        <taxon>eudicotyledons</taxon>
        <taxon>Gunneridae</taxon>
        <taxon>Pentapetalae</taxon>
        <taxon>rosids</taxon>
        <taxon>malvids</taxon>
        <taxon>Myrtales</taxon>
        <taxon>Myrtaceae</taxon>
        <taxon>Myrtoideae</taxon>
        <taxon>Eucalypteae</taxon>
        <taxon>Eucalyptus</taxon>
    </lineage>
</organism>
<dbReference type="Proteomes" id="UP001634007">
    <property type="component" value="Unassembled WGS sequence"/>
</dbReference>
<feature type="region of interest" description="Disordered" evidence="1">
    <location>
        <begin position="15"/>
        <end position="56"/>
    </location>
</feature>
<accession>A0ABD3KEF0</accession>
<keyword evidence="3" id="KW-1185">Reference proteome</keyword>
<protein>
    <submittedName>
        <fullName evidence="2">Uncharacterized protein</fullName>
    </submittedName>
</protein>
<reference evidence="2 3" key="1">
    <citation type="submission" date="2024-11" db="EMBL/GenBank/DDBJ databases">
        <title>Chromosome-level genome assembly of Eucalyptus globulus Labill. provides insights into its genome evolution.</title>
        <authorList>
            <person name="Li X."/>
        </authorList>
    </citation>
    <scope>NUCLEOTIDE SEQUENCE [LARGE SCALE GENOMIC DNA]</scope>
    <source>
        <strain evidence="2">CL2024</strain>
        <tissue evidence="2">Fresh tender leaves</tissue>
    </source>
</reference>
<feature type="compositionally biased region" description="Basic and acidic residues" evidence="1">
    <location>
        <begin position="25"/>
        <end position="44"/>
    </location>
</feature>
<proteinExistence type="predicted"/>
<dbReference type="AlphaFoldDB" id="A0ABD3KEF0"/>
<evidence type="ECO:0000313" key="3">
    <source>
        <dbReference type="Proteomes" id="UP001634007"/>
    </source>
</evidence>
<evidence type="ECO:0000313" key="2">
    <source>
        <dbReference type="EMBL" id="KAL3738350.1"/>
    </source>
</evidence>
<evidence type="ECO:0000256" key="1">
    <source>
        <dbReference type="SAM" id="MobiDB-lite"/>
    </source>
</evidence>
<comment type="caution">
    <text evidence="2">The sequence shown here is derived from an EMBL/GenBank/DDBJ whole genome shotgun (WGS) entry which is preliminary data.</text>
</comment>
<feature type="non-terminal residue" evidence="2">
    <location>
        <position position="1"/>
    </location>
</feature>
<name>A0ABD3KEF0_EUCGL</name>
<dbReference type="EMBL" id="JBJKBG010000005">
    <property type="protein sequence ID" value="KAL3738350.1"/>
    <property type="molecule type" value="Genomic_DNA"/>
</dbReference>
<sequence length="56" mass="5948">PSHVQADPKCCSNNLVSEASLSRGSHGDANNKRITPEGHRDPLKVEAGCPSFDLGF</sequence>